<dbReference type="InterPro" id="IPR012942">
    <property type="entry name" value="SRR1-like"/>
</dbReference>
<dbReference type="RefSeq" id="XP_056517930.1">
    <property type="nucleotide sequence ID" value="XM_056670131.1"/>
</dbReference>
<organism evidence="2 3">
    <name type="scientific">Penicillium bovifimosum</name>
    <dbReference type="NCBI Taxonomy" id="126998"/>
    <lineage>
        <taxon>Eukaryota</taxon>
        <taxon>Fungi</taxon>
        <taxon>Dikarya</taxon>
        <taxon>Ascomycota</taxon>
        <taxon>Pezizomycotina</taxon>
        <taxon>Eurotiomycetes</taxon>
        <taxon>Eurotiomycetidae</taxon>
        <taxon>Eurotiales</taxon>
        <taxon>Aspergillaceae</taxon>
        <taxon>Penicillium</taxon>
    </lineage>
</organism>
<gene>
    <name evidence="2" type="ORF">N7515_009387</name>
</gene>
<sequence length="392" mass="44400">MGDLSIFQATVPARWSRQNPNYREAPRALFHLRDTATLQEVETSIDRAYTSGVPFFTKRAIQHVWDQIKRNPAPGSPILFKDITGTPVACKVQTGHVEFWRRPDGSKLQYVYKEIILGYDCRASLRDHLANHVASGFRPQTYAPCPIYLQHVASELDIETKQITRGPAPLNREVTERSMEDKTQRWIKSPACDKLKAILSSSVKDHEINKIVAFSLGSPSKQWANDRGLEVFVQIIRVRSEFQHGLLKTLLEWLQGRGDKDQVRCYTQDPLYTEVDKQILGESGIEVIGDPRGWLEADERSVLFTVAPTVPVKEIIADITRPAVIIWDRVGFNDSLGNGNPNPDPDSPRVRQMMEGYECYEFGPHPKLFCNIVVYVRKSVAAPVPGEDGRFT</sequence>
<keyword evidence="3" id="KW-1185">Reference proteome</keyword>
<dbReference type="Proteomes" id="UP001149079">
    <property type="component" value="Unassembled WGS sequence"/>
</dbReference>
<dbReference type="Pfam" id="PF07985">
    <property type="entry name" value="SRR1"/>
    <property type="match status" value="1"/>
</dbReference>
<evidence type="ECO:0000259" key="1">
    <source>
        <dbReference type="Pfam" id="PF07985"/>
    </source>
</evidence>
<dbReference type="OrthoDB" id="5230585at2759"/>
<reference evidence="2" key="1">
    <citation type="submission" date="2022-11" db="EMBL/GenBank/DDBJ databases">
        <authorList>
            <person name="Petersen C."/>
        </authorList>
    </citation>
    <scope>NUCLEOTIDE SEQUENCE</scope>
    <source>
        <strain evidence="2">IBT 22155</strain>
    </source>
</reference>
<accession>A0A9W9GJJ0</accession>
<name>A0A9W9GJJ0_9EURO</name>
<dbReference type="GeneID" id="81409301"/>
<proteinExistence type="predicted"/>
<dbReference type="PANTHER" id="PTHR42080:SF3">
    <property type="entry name" value="SRR1-LIKE DOMAIN-CONTAINING PROTEIN"/>
    <property type="match status" value="1"/>
</dbReference>
<feature type="domain" description="SRR1-like" evidence="1">
    <location>
        <begin position="198"/>
        <end position="330"/>
    </location>
</feature>
<reference evidence="2" key="2">
    <citation type="journal article" date="2023" name="IMA Fungus">
        <title>Comparative genomic study of the Penicillium genus elucidates a diverse pangenome and 15 lateral gene transfer events.</title>
        <authorList>
            <person name="Petersen C."/>
            <person name="Sorensen T."/>
            <person name="Nielsen M.R."/>
            <person name="Sondergaard T.E."/>
            <person name="Sorensen J.L."/>
            <person name="Fitzpatrick D.A."/>
            <person name="Frisvad J.C."/>
            <person name="Nielsen K.L."/>
        </authorList>
    </citation>
    <scope>NUCLEOTIDE SEQUENCE</scope>
    <source>
        <strain evidence="2">IBT 22155</strain>
    </source>
</reference>
<comment type="caution">
    <text evidence="2">The sequence shown here is derived from an EMBL/GenBank/DDBJ whole genome shotgun (WGS) entry which is preliminary data.</text>
</comment>
<dbReference type="AlphaFoldDB" id="A0A9W9GJJ0"/>
<evidence type="ECO:0000313" key="2">
    <source>
        <dbReference type="EMBL" id="KAJ5121426.1"/>
    </source>
</evidence>
<dbReference type="EMBL" id="JAPQKL010000007">
    <property type="protein sequence ID" value="KAJ5121426.1"/>
    <property type="molecule type" value="Genomic_DNA"/>
</dbReference>
<dbReference type="PANTHER" id="PTHR42080">
    <property type="entry name" value="SRR1 DOMAIN-CONTAINING PROTEIN"/>
    <property type="match status" value="1"/>
</dbReference>
<protein>
    <recommendedName>
        <fullName evidence="1">SRR1-like domain-containing protein</fullName>
    </recommendedName>
</protein>
<evidence type="ECO:0000313" key="3">
    <source>
        <dbReference type="Proteomes" id="UP001149079"/>
    </source>
</evidence>